<evidence type="ECO:0000313" key="2">
    <source>
        <dbReference type="EMBL" id="GAA5078006.1"/>
    </source>
</evidence>
<comment type="caution">
    <text evidence="2">The sequence shown here is derived from an EMBL/GenBank/DDBJ whole genome shotgun (WGS) entry which is preliminary data.</text>
</comment>
<feature type="transmembrane region" description="Helical" evidence="1">
    <location>
        <begin position="27"/>
        <end position="47"/>
    </location>
</feature>
<keyword evidence="1" id="KW-1133">Transmembrane helix</keyword>
<dbReference type="Pfam" id="PF05656">
    <property type="entry name" value="DUF805"/>
    <property type="match status" value="1"/>
</dbReference>
<dbReference type="PANTHER" id="PTHR34980">
    <property type="entry name" value="INNER MEMBRANE PROTEIN-RELATED-RELATED"/>
    <property type="match status" value="1"/>
</dbReference>
<reference evidence="3" key="1">
    <citation type="journal article" date="2019" name="Int. J. Syst. Evol. Microbiol.">
        <title>The Global Catalogue of Microorganisms (GCM) 10K type strain sequencing project: providing services to taxonomists for standard genome sequencing and annotation.</title>
        <authorList>
            <consortium name="The Broad Institute Genomics Platform"/>
            <consortium name="The Broad Institute Genome Sequencing Center for Infectious Disease"/>
            <person name="Wu L."/>
            <person name="Ma J."/>
        </authorList>
    </citation>
    <scope>NUCLEOTIDE SEQUENCE [LARGE SCALE GENOMIC DNA]</scope>
    <source>
        <strain evidence="3">JCM 18015</strain>
    </source>
</reference>
<dbReference type="RefSeq" id="WP_259549370.1">
    <property type="nucleotide sequence ID" value="NZ_BAABHW010000004.1"/>
</dbReference>
<name>A0ABP9LGF5_9RHOB</name>
<keyword evidence="1" id="KW-0472">Membrane</keyword>
<keyword evidence="3" id="KW-1185">Reference proteome</keyword>
<dbReference type="PANTHER" id="PTHR34980:SF2">
    <property type="entry name" value="INNER MEMBRANE PROTEIN YHAH-RELATED"/>
    <property type="match status" value="1"/>
</dbReference>
<sequence>MDFMTAVKTVLGKYATFSGRAQRSEFWWFYLFSLIVSAVLQMVDRALFGTLVGGQDVDILAPLFRLAILLPGLAVGARRLHDTDRSGWWLLIALIPIVGFLVLLYFFVQRGTAGPNQHGADPLAGR</sequence>
<organism evidence="2 3">
    <name type="scientific">[Roseibacterium] beibuensis</name>
    <dbReference type="NCBI Taxonomy" id="1193142"/>
    <lineage>
        <taxon>Bacteria</taxon>
        <taxon>Pseudomonadati</taxon>
        <taxon>Pseudomonadota</taxon>
        <taxon>Alphaproteobacteria</taxon>
        <taxon>Rhodobacterales</taxon>
        <taxon>Roseobacteraceae</taxon>
        <taxon>Roseicyclus</taxon>
    </lineage>
</organism>
<evidence type="ECO:0000256" key="1">
    <source>
        <dbReference type="SAM" id="Phobius"/>
    </source>
</evidence>
<dbReference type="Proteomes" id="UP001499910">
    <property type="component" value="Unassembled WGS sequence"/>
</dbReference>
<gene>
    <name evidence="2" type="ORF">GCM10023209_28870</name>
</gene>
<dbReference type="InterPro" id="IPR008523">
    <property type="entry name" value="DUF805"/>
</dbReference>
<dbReference type="EMBL" id="BAABHW010000004">
    <property type="protein sequence ID" value="GAA5078006.1"/>
    <property type="molecule type" value="Genomic_DNA"/>
</dbReference>
<evidence type="ECO:0000313" key="3">
    <source>
        <dbReference type="Proteomes" id="UP001499910"/>
    </source>
</evidence>
<feature type="transmembrane region" description="Helical" evidence="1">
    <location>
        <begin position="59"/>
        <end position="76"/>
    </location>
</feature>
<evidence type="ECO:0008006" key="4">
    <source>
        <dbReference type="Google" id="ProtNLM"/>
    </source>
</evidence>
<protein>
    <recommendedName>
        <fullName evidence="4">DUF805 domain-containing protein</fullName>
    </recommendedName>
</protein>
<feature type="transmembrane region" description="Helical" evidence="1">
    <location>
        <begin position="88"/>
        <end position="108"/>
    </location>
</feature>
<keyword evidence="1" id="KW-0812">Transmembrane</keyword>
<accession>A0ABP9LGF5</accession>
<proteinExistence type="predicted"/>